<name>A0A318TK28_9BACL</name>
<dbReference type="AlphaFoldDB" id="A0A318TK28"/>
<dbReference type="GO" id="GO:0046872">
    <property type="term" value="F:metal ion binding"/>
    <property type="evidence" value="ECO:0007669"/>
    <property type="project" value="UniProtKB-KW"/>
</dbReference>
<dbReference type="PIRSF" id="PIRSF005091">
    <property type="entry name" value="Mmb_sulf_HI1246"/>
    <property type="match status" value="1"/>
</dbReference>
<keyword evidence="9" id="KW-0464">Manganese</keyword>
<dbReference type="Gene3D" id="3.40.720.10">
    <property type="entry name" value="Alkaline Phosphatase, subunit A"/>
    <property type="match status" value="1"/>
</dbReference>
<evidence type="ECO:0000256" key="3">
    <source>
        <dbReference type="ARBA" id="ARBA00022475"/>
    </source>
</evidence>
<dbReference type="RefSeq" id="WP_107934810.1">
    <property type="nucleotide sequence ID" value="NZ_CP085009.1"/>
</dbReference>
<evidence type="ECO:0000256" key="11">
    <source>
        <dbReference type="SAM" id="Phobius"/>
    </source>
</evidence>
<dbReference type="EMBL" id="QJTJ01000030">
    <property type="protein sequence ID" value="PYF03498.1"/>
    <property type="molecule type" value="Genomic_DNA"/>
</dbReference>
<feature type="transmembrane region" description="Helical" evidence="11">
    <location>
        <begin position="153"/>
        <end position="171"/>
    </location>
</feature>
<feature type="binding site" evidence="9">
    <location>
        <position position="413"/>
    </location>
    <ligand>
        <name>substrate</name>
    </ligand>
</feature>
<dbReference type="InterPro" id="IPR012160">
    <property type="entry name" value="LtaS-like"/>
</dbReference>
<keyword evidence="13" id="KW-0808">Transferase</keyword>
<evidence type="ECO:0000259" key="12">
    <source>
        <dbReference type="Pfam" id="PF00884"/>
    </source>
</evidence>
<feature type="binding site" evidence="10">
    <location>
        <position position="472"/>
    </location>
    <ligand>
        <name>Mn(2+)</name>
        <dbReference type="ChEBI" id="CHEBI:29035"/>
    </ligand>
</feature>
<evidence type="ECO:0000256" key="7">
    <source>
        <dbReference type="PIRNR" id="PIRNR005091"/>
    </source>
</evidence>
<keyword evidence="9" id="KW-0479">Metal-binding</keyword>
<dbReference type="OrthoDB" id="5901192at2"/>
<keyword evidence="6 7" id="KW-0472">Membrane</keyword>
<comment type="caution">
    <text evidence="13">The sequence shown here is derived from an EMBL/GenBank/DDBJ whole genome shotgun (WGS) entry which is preliminary data.</text>
</comment>
<evidence type="ECO:0000256" key="5">
    <source>
        <dbReference type="ARBA" id="ARBA00022989"/>
    </source>
</evidence>
<evidence type="ECO:0000256" key="1">
    <source>
        <dbReference type="ARBA" id="ARBA00004651"/>
    </source>
</evidence>
<comment type="subcellular location">
    <subcellularLocation>
        <location evidence="1">Cell membrane</location>
        <topology evidence="1">Multi-pass membrane protein</topology>
    </subcellularLocation>
</comment>
<feature type="active site" evidence="8">
    <location>
        <position position="298"/>
    </location>
</feature>
<accession>A0A318TK28</accession>
<evidence type="ECO:0000256" key="8">
    <source>
        <dbReference type="PIRSR" id="PIRSR005091-1"/>
    </source>
</evidence>
<evidence type="ECO:0000256" key="9">
    <source>
        <dbReference type="PIRSR" id="PIRSR005091-2"/>
    </source>
</evidence>
<dbReference type="GO" id="GO:0005886">
    <property type="term" value="C:plasma membrane"/>
    <property type="evidence" value="ECO:0007669"/>
    <property type="project" value="UniProtKB-SubCell"/>
</dbReference>
<dbReference type="GO" id="GO:0016740">
    <property type="term" value="F:transferase activity"/>
    <property type="evidence" value="ECO:0007669"/>
    <property type="project" value="UniProtKB-KW"/>
</dbReference>
<dbReference type="InterPro" id="IPR017850">
    <property type="entry name" value="Alkaline_phosphatase_core_sf"/>
</dbReference>
<dbReference type="Proteomes" id="UP000247416">
    <property type="component" value="Unassembled WGS sequence"/>
</dbReference>
<feature type="binding site" evidence="10">
    <location>
        <position position="473"/>
    </location>
    <ligand>
        <name>Mn(2+)</name>
        <dbReference type="ChEBI" id="CHEBI:29035"/>
    </ligand>
</feature>
<keyword evidence="3 7" id="KW-1003">Cell membrane</keyword>
<feature type="binding site" evidence="10">
    <location>
        <position position="254"/>
    </location>
    <ligand>
        <name>Mn(2+)</name>
        <dbReference type="ChEBI" id="CHEBI:29035"/>
    </ligand>
</feature>
<dbReference type="InterPro" id="IPR000917">
    <property type="entry name" value="Sulfatase_N"/>
</dbReference>
<dbReference type="InterPro" id="IPR050448">
    <property type="entry name" value="OpgB/LTA_synthase_biosynth"/>
</dbReference>
<gene>
    <name evidence="13" type="ORF">BJ095_13027</name>
</gene>
<keyword evidence="5 11" id="KW-1133">Transmembrane helix</keyword>
<protein>
    <submittedName>
        <fullName evidence="13">Phosphoglycerol transferase MdoB-like AlkP superfamily enzyme</fullName>
    </submittedName>
</protein>
<dbReference type="SUPFAM" id="SSF53649">
    <property type="entry name" value="Alkaline phosphatase-like"/>
    <property type="match status" value="1"/>
</dbReference>
<proteinExistence type="inferred from homology"/>
<evidence type="ECO:0000256" key="6">
    <source>
        <dbReference type="ARBA" id="ARBA00023136"/>
    </source>
</evidence>
<evidence type="ECO:0000256" key="4">
    <source>
        <dbReference type="ARBA" id="ARBA00022692"/>
    </source>
</evidence>
<feature type="transmembrane region" description="Helical" evidence="11">
    <location>
        <begin position="42"/>
        <end position="62"/>
    </location>
</feature>
<keyword evidence="4 11" id="KW-0812">Transmembrane</keyword>
<dbReference type="Gene3D" id="3.30.1120.170">
    <property type="match status" value="1"/>
</dbReference>
<keyword evidence="14" id="KW-1185">Reference proteome</keyword>
<evidence type="ECO:0000313" key="14">
    <source>
        <dbReference type="Proteomes" id="UP000247416"/>
    </source>
</evidence>
<evidence type="ECO:0000256" key="2">
    <source>
        <dbReference type="ARBA" id="ARBA00009983"/>
    </source>
</evidence>
<organism evidence="13 14">
    <name type="scientific">Ureibacillus chungkukjangi</name>
    <dbReference type="NCBI Taxonomy" id="1202712"/>
    <lineage>
        <taxon>Bacteria</taxon>
        <taxon>Bacillati</taxon>
        <taxon>Bacillota</taxon>
        <taxon>Bacilli</taxon>
        <taxon>Bacillales</taxon>
        <taxon>Caryophanaceae</taxon>
        <taxon>Ureibacillus</taxon>
    </lineage>
</organism>
<evidence type="ECO:0000256" key="10">
    <source>
        <dbReference type="PIRSR" id="PIRSR005091-3"/>
    </source>
</evidence>
<sequence length="635" mass="72819">MKSFKWPKHSILAIAIFATWLKTVIVYHTSFELDIENAMQELILIINPLSFILFAYGISLFFKTEKLRNRYLITVSAFLAIVLFANVGFYRFYNDFITFAVLFQTSNFGDLGNSVADIISFTDILYFADLIVLLIAIKFIPKSEGITPVRIEMRRAYFVLSMAIVFLNLGLSETERPQLLTRAFDRELLVKNIGTYNYHLYDIYVQSKSSAQRALADGSELVEVDNYVQANQAAVNPEMFGKYKGRNVILVSLESLQSFVINNEMNGEVVTPFLNSLTNDKDTYYFNDFYHQTGLGKTSDSEFIVENSLFGLGRGAVFFTHGGNTYNTMSEKLGENGYFTNVMHSNNSSFWNRNEIYESFNIDKFYDIESYEVTDENSVNWGLKDIPYFEQSVDLMKEMDQPFYSKMITLTNHYPFTLEEEDIMIPEYNSNSGTLNRYFQTVRYLDESIKTFFDKLKEEGLYDNSIIVMYGDHYGISENHNKAMSTYLGKEEITAYDSALLQSVPLFIHVPGSGDGQVMDEAAGQIDLRPTIMHLLGIETSNDMQLGADLFSEEHEDLVIFRDGRFITDDLVYAGEVCYDRTTGEQTEIEACQPYIERSSIELEYSDQIINGDLLRFYDEATGNLLQDALEVEEK</sequence>
<feature type="domain" description="Sulfatase N-terminal" evidence="12">
    <location>
        <begin position="246"/>
        <end position="538"/>
    </location>
</feature>
<dbReference type="PANTHER" id="PTHR47371:SF1">
    <property type="entry name" value="LIPOTEICHOIC ACID SYNTHASE-LIKE YQGS"/>
    <property type="match status" value="1"/>
</dbReference>
<feature type="transmembrane region" description="Helical" evidence="11">
    <location>
        <begin position="71"/>
        <end position="93"/>
    </location>
</feature>
<dbReference type="CDD" id="cd16015">
    <property type="entry name" value="LTA_synthase"/>
    <property type="match status" value="1"/>
</dbReference>
<comment type="similarity">
    <text evidence="2 7">Belongs to the LTA synthase family.</text>
</comment>
<dbReference type="Pfam" id="PF00884">
    <property type="entry name" value="Sulfatase"/>
    <property type="match status" value="1"/>
</dbReference>
<feature type="binding site" evidence="10">
    <location>
        <position position="298"/>
    </location>
    <ligand>
        <name>Mn(2+)</name>
        <dbReference type="ChEBI" id="CHEBI:29035"/>
    </ligand>
</feature>
<feature type="transmembrane region" description="Helical" evidence="11">
    <location>
        <begin position="124"/>
        <end position="141"/>
    </location>
</feature>
<dbReference type="PANTHER" id="PTHR47371">
    <property type="entry name" value="LIPOTEICHOIC ACID SYNTHASE"/>
    <property type="match status" value="1"/>
</dbReference>
<reference evidence="13 14" key="1">
    <citation type="submission" date="2018-06" db="EMBL/GenBank/DDBJ databases">
        <title>Genomic Encyclopedia of Archaeal and Bacterial Type Strains, Phase II (KMG-II): from individual species to whole genera.</title>
        <authorList>
            <person name="Goeker M."/>
        </authorList>
    </citation>
    <scope>NUCLEOTIDE SEQUENCE [LARGE SCALE GENOMIC DNA]</scope>
    <source>
        <strain evidence="13 14">KACC 16626</strain>
    </source>
</reference>
<evidence type="ECO:0000313" key="13">
    <source>
        <dbReference type="EMBL" id="PYF03498.1"/>
    </source>
</evidence>